<dbReference type="EMBL" id="BAABIK010000002">
    <property type="protein sequence ID" value="GAA4929351.1"/>
    <property type="molecule type" value="Genomic_DNA"/>
</dbReference>
<proteinExistence type="predicted"/>
<sequence length="144" mass="15738">MARMGWLVLLTAAFASLAVFEVRNLRALLRLRRNGTRVPGTVVSAERSNRVVRTSERPGVDKTIDIAFRFETVDGRAVEVRPKIKSAVRTVHTGQHVTVAYDPANPEYADILDSKGAVWLHAGAIAFSVVVCASCVWTVVRPGP</sequence>
<keyword evidence="1" id="KW-1133">Transmembrane helix</keyword>
<feature type="transmembrane region" description="Helical" evidence="1">
    <location>
        <begin position="118"/>
        <end position="140"/>
    </location>
</feature>
<evidence type="ECO:0000259" key="2">
    <source>
        <dbReference type="Pfam" id="PF12158"/>
    </source>
</evidence>
<protein>
    <recommendedName>
        <fullName evidence="2">DUF3592 domain-containing protein</fullName>
    </recommendedName>
</protein>
<evidence type="ECO:0000313" key="3">
    <source>
        <dbReference type="EMBL" id="GAA4929351.1"/>
    </source>
</evidence>
<keyword evidence="1" id="KW-0472">Membrane</keyword>
<comment type="caution">
    <text evidence="3">The sequence shown here is derived from an EMBL/GenBank/DDBJ whole genome shotgun (WGS) entry which is preliminary data.</text>
</comment>
<dbReference type="Proteomes" id="UP001499993">
    <property type="component" value="Unassembled WGS sequence"/>
</dbReference>
<gene>
    <name evidence="3" type="ORF">GCM10023224_06070</name>
</gene>
<dbReference type="InterPro" id="IPR021994">
    <property type="entry name" value="DUF3592"/>
</dbReference>
<reference evidence="4" key="1">
    <citation type="journal article" date="2019" name="Int. J. Syst. Evol. Microbiol.">
        <title>The Global Catalogue of Microorganisms (GCM) 10K type strain sequencing project: providing services to taxonomists for standard genome sequencing and annotation.</title>
        <authorList>
            <consortium name="The Broad Institute Genomics Platform"/>
            <consortium name="The Broad Institute Genome Sequencing Center for Infectious Disease"/>
            <person name="Wu L."/>
            <person name="Ma J."/>
        </authorList>
    </citation>
    <scope>NUCLEOTIDE SEQUENCE [LARGE SCALE GENOMIC DNA]</scope>
    <source>
        <strain evidence="4">JCM 18123</strain>
    </source>
</reference>
<feature type="domain" description="DUF3592" evidence="2">
    <location>
        <begin position="38"/>
        <end position="111"/>
    </location>
</feature>
<evidence type="ECO:0000313" key="4">
    <source>
        <dbReference type="Proteomes" id="UP001499993"/>
    </source>
</evidence>
<name>A0ABP9G5Y4_9ACTN</name>
<organism evidence="3 4">
    <name type="scientific">Streptomonospora halophila</name>
    <dbReference type="NCBI Taxonomy" id="427369"/>
    <lineage>
        <taxon>Bacteria</taxon>
        <taxon>Bacillati</taxon>
        <taxon>Actinomycetota</taxon>
        <taxon>Actinomycetes</taxon>
        <taxon>Streptosporangiales</taxon>
        <taxon>Nocardiopsidaceae</taxon>
        <taxon>Streptomonospora</taxon>
    </lineage>
</organism>
<accession>A0ABP9G5Y4</accession>
<dbReference type="Pfam" id="PF12158">
    <property type="entry name" value="DUF3592"/>
    <property type="match status" value="1"/>
</dbReference>
<keyword evidence="1" id="KW-0812">Transmembrane</keyword>
<keyword evidence="4" id="KW-1185">Reference proteome</keyword>
<evidence type="ECO:0000256" key="1">
    <source>
        <dbReference type="SAM" id="Phobius"/>
    </source>
</evidence>